<dbReference type="Proteomes" id="UP001362999">
    <property type="component" value="Unassembled WGS sequence"/>
</dbReference>
<feature type="chain" id="PRO_5043474579" evidence="1">
    <location>
        <begin position="17"/>
        <end position="80"/>
    </location>
</feature>
<organism evidence="2 3">
    <name type="scientific">Favolaschia claudopus</name>
    <dbReference type="NCBI Taxonomy" id="2862362"/>
    <lineage>
        <taxon>Eukaryota</taxon>
        <taxon>Fungi</taxon>
        <taxon>Dikarya</taxon>
        <taxon>Basidiomycota</taxon>
        <taxon>Agaricomycotina</taxon>
        <taxon>Agaricomycetes</taxon>
        <taxon>Agaricomycetidae</taxon>
        <taxon>Agaricales</taxon>
        <taxon>Marasmiineae</taxon>
        <taxon>Mycenaceae</taxon>
        <taxon>Favolaschia</taxon>
    </lineage>
</organism>
<dbReference type="AlphaFoldDB" id="A0AAW0D2S8"/>
<reference evidence="2 3" key="1">
    <citation type="journal article" date="2024" name="J Genomics">
        <title>Draft genome sequencing and assembly of Favolaschia claudopus CIRM-BRFM 2984 isolated from oak limbs.</title>
        <authorList>
            <person name="Navarro D."/>
            <person name="Drula E."/>
            <person name="Chaduli D."/>
            <person name="Cazenave R."/>
            <person name="Ahrendt S."/>
            <person name="Wang J."/>
            <person name="Lipzen A."/>
            <person name="Daum C."/>
            <person name="Barry K."/>
            <person name="Grigoriev I.V."/>
            <person name="Favel A."/>
            <person name="Rosso M.N."/>
            <person name="Martin F."/>
        </authorList>
    </citation>
    <scope>NUCLEOTIDE SEQUENCE [LARGE SCALE GENOMIC DNA]</scope>
    <source>
        <strain evidence="2 3">CIRM-BRFM 2984</strain>
    </source>
</reference>
<comment type="caution">
    <text evidence="2">The sequence shown here is derived from an EMBL/GenBank/DDBJ whole genome shotgun (WGS) entry which is preliminary data.</text>
</comment>
<keyword evidence="3" id="KW-1185">Reference proteome</keyword>
<keyword evidence="1" id="KW-0732">Signal</keyword>
<name>A0AAW0D2S8_9AGAR</name>
<protein>
    <submittedName>
        <fullName evidence="2">Uncharacterized protein</fullName>
    </submittedName>
</protein>
<accession>A0AAW0D2S8</accession>
<evidence type="ECO:0000256" key="1">
    <source>
        <dbReference type="SAM" id="SignalP"/>
    </source>
</evidence>
<evidence type="ECO:0000313" key="2">
    <source>
        <dbReference type="EMBL" id="KAK7045005.1"/>
    </source>
</evidence>
<dbReference type="EMBL" id="JAWWNJ010000011">
    <property type="protein sequence ID" value="KAK7045005.1"/>
    <property type="molecule type" value="Genomic_DNA"/>
</dbReference>
<proteinExistence type="predicted"/>
<sequence length="80" mass="9587">MKSTAAFLALISFVTAMPAFERPTDVTNKYPGARCPQPRQYLGLHRLEFLWQLRLVPRQQRTMRELLPRPFQRRHLLHWT</sequence>
<feature type="signal peptide" evidence="1">
    <location>
        <begin position="1"/>
        <end position="16"/>
    </location>
</feature>
<gene>
    <name evidence="2" type="ORF">R3P38DRAFT_2882078</name>
</gene>
<evidence type="ECO:0000313" key="3">
    <source>
        <dbReference type="Proteomes" id="UP001362999"/>
    </source>
</evidence>